<dbReference type="InterPro" id="IPR003961">
    <property type="entry name" value="FN3_dom"/>
</dbReference>
<dbReference type="Proteomes" id="UP000257200">
    <property type="component" value="Unplaced"/>
</dbReference>
<comment type="similarity">
    <text evidence="3">Belongs to the tissue factor family.</text>
</comment>
<keyword evidence="9 17" id="KW-1133">Transmembrane helix</keyword>
<evidence type="ECO:0000256" key="10">
    <source>
        <dbReference type="ARBA" id="ARBA00023084"/>
    </source>
</evidence>
<evidence type="ECO:0000256" key="8">
    <source>
        <dbReference type="ARBA" id="ARBA00022729"/>
    </source>
</evidence>
<evidence type="ECO:0000256" key="15">
    <source>
        <dbReference type="ARBA" id="ARBA00023288"/>
    </source>
</evidence>
<dbReference type="PANTHER" id="PTHR20859">
    <property type="entry name" value="INTERFERON/INTERLEUKIN RECEPTOR"/>
    <property type="match status" value="1"/>
</dbReference>
<feature type="domain" description="Interferon/interleukin receptor" evidence="20">
    <location>
        <begin position="143"/>
        <end position="245"/>
    </location>
</feature>
<dbReference type="GeneID" id="110961074"/>
<evidence type="ECO:0000259" key="19">
    <source>
        <dbReference type="Pfam" id="PF01108"/>
    </source>
</evidence>
<comment type="function">
    <text evidence="1">Initiates blood coagulation by forming a complex with circulating factor VII or VIIa. The [TF:VIIa] complex activates factors IX or X by specific limited proteolysis. TF plays a role in normal hemostasis by initiating the cell-surface assembly and propagation of the coagulation protease cascade.</text>
</comment>
<comment type="subunit">
    <text evidence="4">Interacts with HSPE; the interaction, inhibited by heparin, promotes the generation of activated factor X and activates coagulation in the presence of activated factor VII.</text>
</comment>
<dbReference type="RefSeq" id="XP_022064234.1">
    <property type="nucleotide sequence ID" value="XM_022208542.2"/>
</dbReference>
<keyword evidence="12" id="KW-0564">Palmitate</keyword>
<keyword evidence="8 18" id="KW-0732">Signal</keyword>
<evidence type="ECO:0000256" key="17">
    <source>
        <dbReference type="SAM" id="Phobius"/>
    </source>
</evidence>
<evidence type="ECO:0000256" key="5">
    <source>
        <dbReference type="ARBA" id="ARBA00018722"/>
    </source>
</evidence>
<dbReference type="PANTHER" id="PTHR20859:SF22">
    <property type="entry name" value="TISSUE FACTOR"/>
    <property type="match status" value="1"/>
</dbReference>
<organism evidence="21 22">
    <name type="scientific">Acanthochromis polyacanthus</name>
    <name type="common">spiny chromis</name>
    <dbReference type="NCBI Taxonomy" id="80966"/>
    <lineage>
        <taxon>Eukaryota</taxon>
        <taxon>Metazoa</taxon>
        <taxon>Chordata</taxon>
        <taxon>Craniata</taxon>
        <taxon>Vertebrata</taxon>
        <taxon>Euteleostomi</taxon>
        <taxon>Actinopterygii</taxon>
        <taxon>Neopterygii</taxon>
        <taxon>Teleostei</taxon>
        <taxon>Neoteleostei</taxon>
        <taxon>Acanthomorphata</taxon>
        <taxon>Ovalentaria</taxon>
        <taxon>Pomacentridae</taxon>
        <taxon>Acanthochromis</taxon>
    </lineage>
</organism>
<dbReference type="STRING" id="80966.ENSAPOP00000006228"/>
<evidence type="ECO:0000256" key="11">
    <source>
        <dbReference type="ARBA" id="ARBA00023136"/>
    </source>
</evidence>
<evidence type="ECO:0000256" key="14">
    <source>
        <dbReference type="ARBA" id="ARBA00023180"/>
    </source>
</evidence>
<feature type="transmembrane region" description="Helical" evidence="17">
    <location>
        <begin position="260"/>
        <end position="282"/>
    </location>
</feature>
<keyword evidence="15" id="KW-0449">Lipoprotein</keyword>
<dbReference type="GO" id="GO:0005886">
    <property type="term" value="C:plasma membrane"/>
    <property type="evidence" value="ECO:0007669"/>
    <property type="project" value="TreeGrafter"/>
</dbReference>
<evidence type="ECO:0000256" key="2">
    <source>
        <dbReference type="ARBA" id="ARBA00004479"/>
    </source>
</evidence>
<proteinExistence type="inferred from homology"/>
<dbReference type="InterPro" id="IPR015373">
    <property type="entry name" value="Interferon/interleukin_rcp_dom"/>
</dbReference>
<keyword evidence="10" id="KW-0094">Blood coagulation</keyword>
<evidence type="ECO:0000256" key="1">
    <source>
        <dbReference type="ARBA" id="ARBA00002201"/>
    </source>
</evidence>
<dbReference type="Ensembl" id="ENSAPOT00000007014.1">
    <property type="protein sequence ID" value="ENSAPOP00000006228.1"/>
    <property type="gene ID" value="ENSAPOG00000008017.1"/>
</dbReference>
<feature type="chain" id="PRO_5018572586" description="Tissue factor" evidence="18">
    <location>
        <begin position="33"/>
        <end position="315"/>
    </location>
</feature>
<evidence type="ECO:0000256" key="6">
    <source>
        <dbReference type="ARBA" id="ARBA00022692"/>
    </source>
</evidence>
<reference evidence="21" key="1">
    <citation type="submission" date="2025-08" db="UniProtKB">
        <authorList>
            <consortium name="Ensembl"/>
        </authorList>
    </citation>
    <scope>IDENTIFICATION</scope>
</reference>
<keyword evidence="13" id="KW-1015">Disulfide bond</keyword>
<evidence type="ECO:0000256" key="7">
    <source>
        <dbReference type="ARBA" id="ARBA00022696"/>
    </source>
</evidence>
<protein>
    <recommendedName>
        <fullName evidence="5">Tissue factor</fullName>
    </recommendedName>
    <alternativeName>
        <fullName evidence="16">Coagulation factor III</fullName>
    </alternativeName>
</protein>
<feature type="domain" description="Fibronectin type-III" evidence="19">
    <location>
        <begin position="20"/>
        <end position="114"/>
    </location>
</feature>
<comment type="subcellular location">
    <subcellularLocation>
        <location evidence="2">Membrane</location>
        <topology evidence="2">Single-pass type I membrane protein</topology>
    </subcellularLocation>
</comment>
<evidence type="ECO:0000256" key="18">
    <source>
        <dbReference type="SAM" id="SignalP"/>
    </source>
</evidence>
<dbReference type="PRINTS" id="PR00346">
    <property type="entry name" value="TISSUEFACTOR"/>
</dbReference>
<dbReference type="Pfam" id="PF01108">
    <property type="entry name" value="Tissue_fac"/>
    <property type="match status" value="1"/>
</dbReference>
<dbReference type="SUPFAM" id="SSF49265">
    <property type="entry name" value="Fibronectin type III"/>
    <property type="match status" value="2"/>
</dbReference>
<evidence type="ECO:0000256" key="9">
    <source>
        <dbReference type="ARBA" id="ARBA00022989"/>
    </source>
</evidence>
<dbReference type="Gene3D" id="2.60.40.10">
    <property type="entry name" value="Immunoglobulins"/>
    <property type="match status" value="2"/>
</dbReference>
<evidence type="ECO:0000256" key="3">
    <source>
        <dbReference type="ARBA" id="ARBA00009197"/>
    </source>
</evidence>
<keyword evidence="11 17" id="KW-0472">Membrane</keyword>
<feature type="signal peptide" evidence="18">
    <location>
        <begin position="1"/>
        <end position="32"/>
    </location>
</feature>
<dbReference type="GeneTree" id="ENSGT00390000012668"/>
<dbReference type="FunFam" id="2.60.40.10:FF:000899">
    <property type="entry name" value="Tissue factor"/>
    <property type="match status" value="1"/>
</dbReference>
<reference evidence="21" key="2">
    <citation type="submission" date="2025-09" db="UniProtKB">
        <authorList>
            <consortium name="Ensembl"/>
        </authorList>
    </citation>
    <scope>IDENTIFICATION</scope>
</reference>
<keyword evidence="14" id="KW-0325">Glycoprotein</keyword>
<dbReference type="Pfam" id="PF09294">
    <property type="entry name" value="Interfer-bind"/>
    <property type="match status" value="1"/>
</dbReference>
<evidence type="ECO:0000313" key="22">
    <source>
        <dbReference type="Proteomes" id="UP000257200"/>
    </source>
</evidence>
<evidence type="ECO:0000256" key="4">
    <source>
        <dbReference type="ARBA" id="ARBA00011184"/>
    </source>
</evidence>
<keyword evidence="6 17" id="KW-0812">Transmembrane</keyword>
<accession>A0A3Q1EQH4</accession>
<name>A0A3Q1EQH4_9TELE</name>
<evidence type="ECO:0000256" key="12">
    <source>
        <dbReference type="ARBA" id="ARBA00023139"/>
    </source>
</evidence>
<dbReference type="InterPro" id="IPR050650">
    <property type="entry name" value="Type-II_Cytokine-TF_Rcpt"/>
</dbReference>
<dbReference type="InterPro" id="IPR001187">
    <property type="entry name" value="Tissue_factor"/>
</dbReference>
<dbReference type="InterPro" id="IPR036116">
    <property type="entry name" value="FN3_sf"/>
</dbReference>
<keyword evidence="7" id="KW-0356">Hemostasis</keyword>
<evidence type="ECO:0000256" key="13">
    <source>
        <dbReference type="ARBA" id="ARBA00023157"/>
    </source>
</evidence>
<dbReference type="OrthoDB" id="8942372at2759"/>
<sequence>MGEKRDCCAKMASVKTLLNLGLFLSAWSITTADENFVPKAENVHWVSLDFKTILSWTTKPSDYTYSVLYSMNGGDWTESPDCSRISEAHCDLSAHLWPLDRTYSADIQTEPPEMDYNTDVEDLPHTYSPEFNPYRESNISAVEFSLEATNDSKVIVSIKDPLTTLHDRHGKQFSIRDVLRNDLKYKISYHKSGSTGKRDIISDSSVANVSKLDSGESYCFIVAAFIPSRPKATQLGTWSTQQCTHVHGENLLPDLRLETWVGVAFILLTVLIIIITVTVLCCRCRQQRNRTFQTSYTKSAGIDCSPRNPNMDQAV</sequence>
<dbReference type="InterPro" id="IPR013783">
    <property type="entry name" value="Ig-like_fold"/>
</dbReference>
<keyword evidence="22" id="KW-1185">Reference proteome</keyword>
<evidence type="ECO:0000313" key="21">
    <source>
        <dbReference type="Ensembl" id="ENSAPOP00000006228.1"/>
    </source>
</evidence>
<dbReference type="GO" id="GO:0007596">
    <property type="term" value="P:blood coagulation"/>
    <property type="evidence" value="ECO:0007669"/>
    <property type="project" value="UniProtKB-KW"/>
</dbReference>
<evidence type="ECO:0000256" key="16">
    <source>
        <dbReference type="ARBA" id="ARBA00031171"/>
    </source>
</evidence>
<evidence type="ECO:0000259" key="20">
    <source>
        <dbReference type="Pfam" id="PF09294"/>
    </source>
</evidence>
<dbReference type="AlphaFoldDB" id="A0A3Q1EQH4"/>
<dbReference type="InParanoid" id="A0A3Q1EQH4"/>
<dbReference type="GO" id="GO:0004896">
    <property type="term" value="F:cytokine receptor activity"/>
    <property type="evidence" value="ECO:0007669"/>
    <property type="project" value="TreeGrafter"/>
</dbReference>